<dbReference type="EMBL" id="BAABDM010000011">
    <property type="protein sequence ID" value="GAA4105521.1"/>
    <property type="molecule type" value="Genomic_DNA"/>
</dbReference>
<keyword evidence="8" id="KW-0472">Membrane</keyword>
<evidence type="ECO:0000256" key="7">
    <source>
        <dbReference type="ARBA" id="ARBA00022927"/>
    </source>
</evidence>
<keyword evidence="15" id="KW-1185">Reference proteome</keyword>
<dbReference type="Gene3D" id="2.50.20.10">
    <property type="entry name" value="Lipoprotein localisation LolA/LolB/LppX"/>
    <property type="match status" value="1"/>
</dbReference>
<evidence type="ECO:0000256" key="10">
    <source>
        <dbReference type="ARBA" id="ARBA00023186"/>
    </source>
</evidence>
<dbReference type="Pfam" id="PF03550">
    <property type="entry name" value="LolB"/>
    <property type="match status" value="1"/>
</dbReference>
<evidence type="ECO:0000256" key="4">
    <source>
        <dbReference type="ARBA" id="ARBA00016202"/>
    </source>
</evidence>
<proteinExistence type="inferred from homology"/>
<evidence type="ECO:0000256" key="8">
    <source>
        <dbReference type="ARBA" id="ARBA00023136"/>
    </source>
</evidence>
<keyword evidence="7" id="KW-0653">Protein transport</keyword>
<evidence type="ECO:0000256" key="1">
    <source>
        <dbReference type="ARBA" id="ARBA00004459"/>
    </source>
</evidence>
<evidence type="ECO:0000256" key="13">
    <source>
        <dbReference type="SAM" id="SignalP"/>
    </source>
</evidence>
<evidence type="ECO:0000313" key="15">
    <source>
        <dbReference type="Proteomes" id="UP001500392"/>
    </source>
</evidence>
<keyword evidence="10" id="KW-0143">Chaperone</keyword>
<dbReference type="SUPFAM" id="SSF89392">
    <property type="entry name" value="Prokaryotic lipoproteins and lipoprotein localization factors"/>
    <property type="match status" value="1"/>
</dbReference>
<keyword evidence="9" id="KW-0564">Palmitate</keyword>
<reference evidence="15" key="1">
    <citation type="journal article" date="2019" name="Int. J. Syst. Evol. Microbiol.">
        <title>The Global Catalogue of Microorganisms (GCM) 10K type strain sequencing project: providing services to taxonomists for standard genome sequencing and annotation.</title>
        <authorList>
            <consortium name="The Broad Institute Genomics Platform"/>
            <consortium name="The Broad Institute Genome Sequencing Center for Infectious Disease"/>
            <person name="Wu L."/>
            <person name="Ma J."/>
        </authorList>
    </citation>
    <scope>NUCLEOTIDE SEQUENCE [LARGE SCALE GENOMIC DNA]</scope>
    <source>
        <strain evidence="15">JCM 17304</strain>
    </source>
</reference>
<comment type="caution">
    <text evidence="14">The sequence shown here is derived from an EMBL/GenBank/DDBJ whole genome shotgun (WGS) entry which is preliminary data.</text>
</comment>
<keyword evidence="12 14" id="KW-0449">Lipoprotein</keyword>
<sequence>MINPSRHLRKYIAALCLLLLGGCAASPERFHDNGADNWQLKGKIGVWHGDKKESAAIDWNQCSADKLHIRLSGPLGSGAIELYADQNGASLTQNGETRRADSIESLAAQAQWPIPVNALRLWVRGQAAPQSKQQSKINTNGQLEELLQAGWTIQYRYSQPLQTLPDRVEASSADTRLTLIIRDWREQASTCTPK</sequence>
<protein>
    <recommendedName>
        <fullName evidence="4">Outer-membrane lipoprotein LolB</fullName>
    </recommendedName>
</protein>
<keyword evidence="11" id="KW-0998">Cell outer membrane</keyword>
<evidence type="ECO:0000256" key="2">
    <source>
        <dbReference type="ARBA" id="ARBA00009696"/>
    </source>
</evidence>
<evidence type="ECO:0000256" key="6">
    <source>
        <dbReference type="ARBA" id="ARBA00022729"/>
    </source>
</evidence>
<feature type="chain" id="PRO_5045676448" description="Outer-membrane lipoprotein LolB" evidence="13">
    <location>
        <begin position="26"/>
        <end position="194"/>
    </location>
</feature>
<keyword evidence="5" id="KW-0813">Transport</keyword>
<comment type="subunit">
    <text evidence="3">Monomer.</text>
</comment>
<gene>
    <name evidence="14" type="primary">lolB</name>
    <name evidence="14" type="ORF">GCM10022414_35320</name>
</gene>
<dbReference type="PROSITE" id="PS51257">
    <property type="entry name" value="PROKAR_LIPOPROTEIN"/>
    <property type="match status" value="1"/>
</dbReference>
<evidence type="ECO:0000256" key="11">
    <source>
        <dbReference type="ARBA" id="ARBA00023237"/>
    </source>
</evidence>
<dbReference type="Proteomes" id="UP001500392">
    <property type="component" value="Unassembled WGS sequence"/>
</dbReference>
<dbReference type="InterPro" id="IPR029046">
    <property type="entry name" value="LolA/LolB/LppX"/>
</dbReference>
<evidence type="ECO:0000256" key="3">
    <source>
        <dbReference type="ARBA" id="ARBA00011245"/>
    </source>
</evidence>
<evidence type="ECO:0000256" key="5">
    <source>
        <dbReference type="ARBA" id="ARBA00022448"/>
    </source>
</evidence>
<evidence type="ECO:0000313" key="14">
    <source>
        <dbReference type="EMBL" id="GAA4105521.1"/>
    </source>
</evidence>
<dbReference type="RefSeq" id="WP_344938622.1">
    <property type="nucleotide sequence ID" value="NZ_BAABDM010000011.1"/>
</dbReference>
<comment type="similarity">
    <text evidence="2">Belongs to the LolB family.</text>
</comment>
<name>A0ABP7X6P2_9GAMM</name>
<evidence type="ECO:0000256" key="9">
    <source>
        <dbReference type="ARBA" id="ARBA00023139"/>
    </source>
</evidence>
<feature type="signal peptide" evidence="13">
    <location>
        <begin position="1"/>
        <end position="25"/>
    </location>
</feature>
<dbReference type="CDD" id="cd16326">
    <property type="entry name" value="LolB"/>
    <property type="match status" value="1"/>
</dbReference>
<dbReference type="InterPro" id="IPR004565">
    <property type="entry name" value="OM_lipoprot_LolB"/>
</dbReference>
<organism evidence="14 15">
    <name type="scientific">Zhongshania borealis</name>
    <dbReference type="NCBI Taxonomy" id="889488"/>
    <lineage>
        <taxon>Bacteria</taxon>
        <taxon>Pseudomonadati</taxon>
        <taxon>Pseudomonadota</taxon>
        <taxon>Gammaproteobacteria</taxon>
        <taxon>Cellvibrionales</taxon>
        <taxon>Spongiibacteraceae</taxon>
        <taxon>Zhongshania</taxon>
    </lineage>
</organism>
<comment type="subcellular location">
    <subcellularLocation>
        <location evidence="1">Cell outer membrane</location>
        <topology evidence="1">Lipid-anchor</topology>
    </subcellularLocation>
</comment>
<evidence type="ECO:0000256" key="12">
    <source>
        <dbReference type="ARBA" id="ARBA00023288"/>
    </source>
</evidence>
<accession>A0ABP7X6P2</accession>
<keyword evidence="6 13" id="KW-0732">Signal</keyword>
<dbReference type="NCBIfam" id="TIGR00548">
    <property type="entry name" value="lolB"/>
    <property type="match status" value="1"/>
</dbReference>